<dbReference type="PANTHER" id="PTHR23037:SF46">
    <property type="entry name" value="INTERLEUKIN 5 RECEPTOR SUBUNIT ALPHA"/>
    <property type="match status" value="1"/>
</dbReference>
<evidence type="ECO:0000256" key="4">
    <source>
        <dbReference type="ARBA" id="ARBA00022989"/>
    </source>
</evidence>
<dbReference type="SUPFAM" id="SSF49265">
    <property type="entry name" value="Fibronectin type III"/>
    <property type="match status" value="1"/>
</dbReference>
<accession>A0A8B9QRB7</accession>
<dbReference type="PROSITE" id="PS01356">
    <property type="entry name" value="HEMATOPO_REC_S_F2"/>
    <property type="match status" value="1"/>
</dbReference>
<name>A0A8B9QRB7_ANAPL</name>
<dbReference type="Proteomes" id="UP000694400">
    <property type="component" value="Chromosome 1"/>
</dbReference>
<evidence type="ECO:0000313" key="10">
    <source>
        <dbReference type="Proteomes" id="UP000694400"/>
    </source>
</evidence>
<keyword evidence="3" id="KW-0732">Signal</keyword>
<keyword evidence="7" id="KW-0325">Glycoprotein</keyword>
<reference evidence="9" key="3">
    <citation type="submission" date="2025-09" db="UniProtKB">
        <authorList>
            <consortium name="Ensembl"/>
        </authorList>
    </citation>
    <scope>IDENTIFICATION</scope>
</reference>
<feature type="domain" description="Type I cytokine receptor cytokine-binding" evidence="8">
    <location>
        <begin position="87"/>
        <end position="153"/>
    </location>
</feature>
<dbReference type="InterPro" id="IPR013783">
    <property type="entry name" value="Ig-like_fold"/>
</dbReference>
<evidence type="ECO:0000256" key="1">
    <source>
        <dbReference type="ARBA" id="ARBA00004479"/>
    </source>
</evidence>
<dbReference type="GO" id="GO:0009897">
    <property type="term" value="C:external side of plasma membrane"/>
    <property type="evidence" value="ECO:0007669"/>
    <property type="project" value="TreeGrafter"/>
</dbReference>
<dbReference type="InterPro" id="IPR003532">
    <property type="entry name" value="Short_hematopoietin_rcpt_2_CS"/>
</dbReference>
<reference evidence="9" key="2">
    <citation type="submission" date="2025-08" db="UniProtKB">
        <authorList>
            <consortium name="Ensembl"/>
        </authorList>
    </citation>
    <scope>IDENTIFICATION</scope>
</reference>
<keyword evidence="5" id="KW-0472">Membrane</keyword>
<sequence>MPIHCNLLSSDIGSVHHPVQHEPFQLTAGQFIQKDAEKDSSKGLTKIQKDYIHCYVDASLCLGAVTQFFLLTEIAVFAGKKGSAIENFSCVIYDVSLMNCTWQAGRNAPGDTQYFLYWKNSRDDNETECELYIKGENGMHTGCRFQNVMIEEKTSLFY</sequence>
<reference evidence="9" key="1">
    <citation type="submission" date="2019-08" db="EMBL/GenBank/DDBJ databases">
        <title>Three high-quality genomes provides insights into domestication of ducks.</title>
        <authorList>
            <person name="Hou Z.C."/>
            <person name="Zhu F."/>
            <person name="Yin Z.T."/>
            <person name="Zhang F."/>
        </authorList>
    </citation>
    <scope>NUCLEOTIDE SEQUENCE [LARGE SCALE GENOMIC DNA]</scope>
</reference>
<dbReference type="Ensembl" id="ENSAPLT00020000946.1">
    <property type="protein sequence ID" value="ENSAPLP00020000895.1"/>
    <property type="gene ID" value="ENSAPLG00020000659.1"/>
</dbReference>
<keyword evidence="2" id="KW-0812">Transmembrane</keyword>
<evidence type="ECO:0000256" key="5">
    <source>
        <dbReference type="ARBA" id="ARBA00023136"/>
    </source>
</evidence>
<evidence type="ECO:0000313" key="9">
    <source>
        <dbReference type="Ensembl" id="ENSAPLP00020000895.1"/>
    </source>
</evidence>
<dbReference type="InterPro" id="IPR015321">
    <property type="entry name" value="TypeI_recpt_CBD"/>
</dbReference>
<evidence type="ECO:0000259" key="8">
    <source>
        <dbReference type="Pfam" id="PF09240"/>
    </source>
</evidence>
<evidence type="ECO:0000256" key="3">
    <source>
        <dbReference type="ARBA" id="ARBA00022729"/>
    </source>
</evidence>
<dbReference type="AlphaFoldDB" id="A0A8B9QRB7"/>
<dbReference type="InterPro" id="IPR036116">
    <property type="entry name" value="FN3_sf"/>
</dbReference>
<keyword evidence="4" id="KW-1133">Transmembrane helix</keyword>
<evidence type="ECO:0000256" key="2">
    <source>
        <dbReference type="ARBA" id="ARBA00022692"/>
    </source>
</evidence>
<proteinExistence type="predicted"/>
<organism evidence="9 10">
    <name type="scientific">Anas platyrhynchos</name>
    <name type="common">Mallard</name>
    <name type="synonym">Anas boschas</name>
    <dbReference type="NCBI Taxonomy" id="8839"/>
    <lineage>
        <taxon>Eukaryota</taxon>
        <taxon>Metazoa</taxon>
        <taxon>Chordata</taxon>
        <taxon>Craniata</taxon>
        <taxon>Vertebrata</taxon>
        <taxon>Euteleostomi</taxon>
        <taxon>Archelosauria</taxon>
        <taxon>Archosauria</taxon>
        <taxon>Dinosauria</taxon>
        <taxon>Saurischia</taxon>
        <taxon>Theropoda</taxon>
        <taxon>Coelurosauria</taxon>
        <taxon>Aves</taxon>
        <taxon>Neognathae</taxon>
        <taxon>Galloanserae</taxon>
        <taxon>Anseriformes</taxon>
        <taxon>Anatidae</taxon>
        <taxon>Anatinae</taxon>
        <taxon>Anas</taxon>
    </lineage>
</organism>
<dbReference type="Pfam" id="PF09240">
    <property type="entry name" value="IL6Ra-bind"/>
    <property type="match status" value="1"/>
</dbReference>
<comment type="subcellular location">
    <subcellularLocation>
        <location evidence="1">Membrane</location>
        <topology evidence="1">Single-pass type I membrane protein</topology>
    </subcellularLocation>
</comment>
<protein>
    <recommendedName>
        <fullName evidence="8">Type I cytokine receptor cytokine-binding domain-containing protein</fullName>
    </recommendedName>
</protein>
<dbReference type="PANTHER" id="PTHR23037">
    <property type="entry name" value="CYTOKINE RECEPTOR"/>
    <property type="match status" value="1"/>
</dbReference>
<evidence type="ECO:0000256" key="6">
    <source>
        <dbReference type="ARBA" id="ARBA00023170"/>
    </source>
</evidence>
<dbReference type="GO" id="GO:0004896">
    <property type="term" value="F:cytokine receptor activity"/>
    <property type="evidence" value="ECO:0007669"/>
    <property type="project" value="InterPro"/>
</dbReference>
<evidence type="ECO:0000256" key="7">
    <source>
        <dbReference type="ARBA" id="ARBA00023180"/>
    </source>
</evidence>
<dbReference type="Gene3D" id="2.60.40.10">
    <property type="entry name" value="Immunoglobulins"/>
    <property type="match status" value="1"/>
</dbReference>
<keyword evidence="6" id="KW-0675">Receptor</keyword>